<dbReference type="InterPro" id="IPR017853">
    <property type="entry name" value="GH"/>
</dbReference>
<dbReference type="InterPro" id="IPR013783">
    <property type="entry name" value="Ig-like_fold"/>
</dbReference>
<dbReference type="Pfam" id="PF02836">
    <property type="entry name" value="Glyco_hydro_2_C"/>
    <property type="match status" value="1"/>
</dbReference>
<evidence type="ECO:0000256" key="3">
    <source>
        <dbReference type="ARBA" id="ARBA00023295"/>
    </source>
</evidence>
<feature type="chain" id="PRO_5017565036" evidence="4">
    <location>
        <begin position="20"/>
        <end position="602"/>
    </location>
</feature>
<evidence type="ECO:0000313" key="8">
    <source>
        <dbReference type="EMBL" id="REG94764.1"/>
    </source>
</evidence>
<dbReference type="Pfam" id="PF02837">
    <property type="entry name" value="Glyco_hydro_2_N"/>
    <property type="match status" value="1"/>
</dbReference>
<dbReference type="EMBL" id="QUNI01000012">
    <property type="protein sequence ID" value="REG94764.1"/>
    <property type="molecule type" value="Genomic_DNA"/>
</dbReference>
<dbReference type="Gene3D" id="3.20.20.80">
    <property type="entry name" value="Glycosidases"/>
    <property type="match status" value="1"/>
</dbReference>
<dbReference type="SUPFAM" id="SSF49785">
    <property type="entry name" value="Galactose-binding domain-like"/>
    <property type="match status" value="1"/>
</dbReference>
<dbReference type="RefSeq" id="WP_115814469.1">
    <property type="nucleotide sequence ID" value="NZ_QUNI01000012.1"/>
</dbReference>
<dbReference type="InterPro" id="IPR006102">
    <property type="entry name" value="Ig-like_GH2"/>
</dbReference>
<proteinExistence type="inferred from homology"/>
<evidence type="ECO:0000256" key="2">
    <source>
        <dbReference type="ARBA" id="ARBA00022801"/>
    </source>
</evidence>
<dbReference type="Proteomes" id="UP000257136">
    <property type="component" value="Unassembled WGS sequence"/>
</dbReference>
<dbReference type="SUPFAM" id="SSF51445">
    <property type="entry name" value="(Trans)glycosidases"/>
    <property type="match status" value="1"/>
</dbReference>
<dbReference type="Gene3D" id="2.60.40.10">
    <property type="entry name" value="Immunoglobulins"/>
    <property type="match status" value="1"/>
</dbReference>
<dbReference type="GO" id="GO:0004553">
    <property type="term" value="F:hydrolase activity, hydrolyzing O-glycosyl compounds"/>
    <property type="evidence" value="ECO:0007669"/>
    <property type="project" value="InterPro"/>
</dbReference>
<dbReference type="InterPro" id="IPR006104">
    <property type="entry name" value="Glyco_hydro_2_N"/>
</dbReference>
<dbReference type="PANTHER" id="PTHR42732:SF2">
    <property type="entry name" value="BETA-MANNOSIDASE"/>
    <property type="match status" value="1"/>
</dbReference>
<evidence type="ECO:0000259" key="7">
    <source>
        <dbReference type="Pfam" id="PF02837"/>
    </source>
</evidence>
<dbReference type="InterPro" id="IPR051913">
    <property type="entry name" value="GH2_Domain-Containing"/>
</dbReference>
<evidence type="ECO:0000256" key="4">
    <source>
        <dbReference type="SAM" id="SignalP"/>
    </source>
</evidence>
<evidence type="ECO:0000313" key="9">
    <source>
        <dbReference type="Proteomes" id="UP000257136"/>
    </source>
</evidence>
<keyword evidence="3" id="KW-0326">Glycosidase</keyword>
<comment type="similarity">
    <text evidence="1">Belongs to the glycosyl hydrolase 2 family.</text>
</comment>
<keyword evidence="4" id="KW-0732">Signal</keyword>
<dbReference type="InterPro" id="IPR008979">
    <property type="entry name" value="Galactose-bd-like_sf"/>
</dbReference>
<gene>
    <name evidence="8" type="ORF">C8P67_11255</name>
</gene>
<sequence>MKNKFTILLFALASLSAAAQWKPQGDKIKTKWADQVDPNHTLPEYPRPIMERSQWKNLNGLWNYAILPAGQTAPKAYDGKILVPFAVESSLSGVMKSVGAEKELWYETAFSVNSDWKNKDILLHFGAVDWKTEVWINDIKIGTHTGGYVPFSFNITPFLNGKSQKLVVKVWDPSSEGTQPRGKQVKNPESIWYTPVTGIWQTVWLEPVNKKYIKNVRSTPDIDHNTISILSEIEGASAGDIIEVSVFDGANSVASGRAATGQALDIVINNPKLWSPDSPFLYDTKIKVISNGKVVDEVKSYFAMRKISSKRDADGIVRMQLNNKDVFQFGPLDQGWWPDGLYTAPTDEALKYDLVKTKELGFNMIRKHVKVEPARWYTHCDKMGFLVWQDMPSGDEGPIWQMHKYFDGNELKRTAQSEATYRKEWKEIMDELYSYPSIVVWVPFNEAWGQFKTVEITEWTKNYDSSRLVNSSSGGNHFQTGDILDIHHYPGPDLKLYDARRVTVLGEYGGIGFPVEGHLWQTDKNWGYTQFKNIGKTTAKYKEYADQLIKLAKVGFSAAVYTQTTDVEGEVNGFMTYDRKIDKMNFSEVNQINKEVINAINK</sequence>
<accession>A0A3E0E932</accession>
<dbReference type="SUPFAM" id="SSF49303">
    <property type="entry name" value="beta-Galactosidase/glucuronidase domain"/>
    <property type="match status" value="1"/>
</dbReference>
<organism evidence="8 9">
    <name type="scientific">Flavobacterium aquicola</name>
    <dbReference type="NCBI Taxonomy" id="1682742"/>
    <lineage>
        <taxon>Bacteria</taxon>
        <taxon>Pseudomonadati</taxon>
        <taxon>Bacteroidota</taxon>
        <taxon>Flavobacteriia</taxon>
        <taxon>Flavobacteriales</taxon>
        <taxon>Flavobacteriaceae</taxon>
        <taxon>Flavobacterium</taxon>
    </lineage>
</organism>
<feature type="domain" description="Glycoside hydrolase family 2 immunoglobulin-like beta-sandwich" evidence="5">
    <location>
        <begin position="247"/>
        <end position="305"/>
    </location>
</feature>
<reference evidence="8 9" key="1">
    <citation type="submission" date="2018-08" db="EMBL/GenBank/DDBJ databases">
        <title>Genomic Encyclopedia of Archaeal and Bacterial Type Strains, Phase II (KMG-II): from individual species to whole genera.</title>
        <authorList>
            <person name="Goeker M."/>
        </authorList>
    </citation>
    <scope>NUCLEOTIDE SEQUENCE [LARGE SCALE GENOMIC DNA]</scope>
    <source>
        <strain evidence="8 9">DSM 100880</strain>
    </source>
</reference>
<evidence type="ECO:0000259" key="6">
    <source>
        <dbReference type="Pfam" id="PF02836"/>
    </source>
</evidence>
<dbReference type="Pfam" id="PF00703">
    <property type="entry name" value="Glyco_hydro_2"/>
    <property type="match status" value="1"/>
</dbReference>
<feature type="signal peptide" evidence="4">
    <location>
        <begin position="1"/>
        <end position="19"/>
    </location>
</feature>
<dbReference type="PANTHER" id="PTHR42732">
    <property type="entry name" value="BETA-GALACTOSIDASE"/>
    <property type="match status" value="1"/>
</dbReference>
<dbReference type="AlphaFoldDB" id="A0A3E0E932"/>
<evidence type="ECO:0000256" key="1">
    <source>
        <dbReference type="ARBA" id="ARBA00007401"/>
    </source>
</evidence>
<dbReference type="Gene3D" id="2.60.120.260">
    <property type="entry name" value="Galactose-binding domain-like"/>
    <property type="match status" value="1"/>
</dbReference>
<dbReference type="GO" id="GO:0005975">
    <property type="term" value="P:carbohydrate metabolic process"/>
    <property type="evidence" value="ECO:0007669"/>
    <property type="project" value="InterPro"/>
</dbReference>
<evidence type="ECO:0000259" key="5">
    <source>
        <dbReference type="Pfam" id="PF00703"/>
    </source>
</evidence>
<name>A0A3E0E932_9FLAO</name>
<feature type="domain" description="Glycosyl hydrolases family 2 sugar binding" evidence="7">
    <location>
        <begin position="103"/>
        <end position="174"/>
    </location>
</feature>
<protein>
    <submittedName>
        <fullName evidence="8">Glycosyl hydrolase family 2</fullName>
    </submittedName>
</protein>
<feature type="domain" description="Glycoside hydrolase family 2 catalytic" evidence="6">
    <location>
        <begin position="348"/>
        <end position="475"/>
    </location>
</feature>
<dbReference type="InterPro" id="IPR036156">
    <property type="entry name" value="Beta-gal/glucu_dom_sf"/>
</dbReference>
<dbReference type="InterPro" id="IPR006103">
    <property type="entry name" value="Glyco_hydro_2_cat"/>
</dbReference>
<keyword evidence="9" id="KW-1185">Reference proteome</keyword>
<comment type="caution">
    <text evidence="8">The sequence shown here is derived from an EMBL/GenBank/DDBJ whole genome shotgun (WGS) entry which is preliminary data.</text>
</comment>
<keyword evidence="2 8" id="KW-0378">Hydrolase</keyword>
<dbReference type="OrthoDB" id="9801077at2"/>